<accession>A0ABT6FCW7</accession>
<keyword evidence="2" id="KW-1185">Reference proteome</keyword>
<evidence type="ECO:0000313" key="1">
    <source>
        <dbReference type="EMBL" id="MDG3005390.1"/>
    </source>
</evidence>
<sequence>MSTCSTSRAIRELISLGGLYLHTPGRPGRASIYSIFHPETLESWNPDAAAAIRARLGAIPAEELEAIEARRASFPAEAAARRAARTARLAPRTNSA</sequence>
<name>A0ABT6FCW7_9BACT</name>
<evidence type="ECO:0000313" key="2">
    <source>
        <dbReference type="Proteomes" id="UP001216907"/>
    </source>
</evidence>
<gene>
    <name evidence="1" type="ORF">PZE19_16485</name>
</gene>
<dbReference type="Proteomes" id="UP001216907">
    <property type="component" value="Unassembled WGS sequence"/>
</dbReference>
<dbReference type="RefSeq" id="WP_277861731.1">
    <property type="nucleotide sequence ID" value="NZ_JARRAG010000002.1"/>
</dbReference>
<dbReference type="EMBL" id="JARRAG010000002">
    <property type="protein sequence ID" value="MDG3005390.1"/>
    <property type="molecule type" value="Genomic_DNA"/>
</dbReference>
<proteinExistence type="predicted"/>
<comment type="caution">
    <text evidence="1">The sequence shown here is derived from an EMBL/GenBank/DDBJ whole genome shotgun (WGS) entry which is preliminary data.</text>
</comment>
<reference evidence="1 2" key="1">
    <citation type="submission" date="2023-03" db="EMBL/GenBank/DDBJ databases">
        <title>Paludisphaera mucosa sp. nov. a novel planctomycete from northern fen.</title>
        <authorList>
            <person name="Ivanova A."/>
        </authorList>
    </citation>
    <scope>NUCLEOTIDE SEQUENCE [LARGE SCALE GENOMIC DNA]</scope>
    <source>
        <strain evidence="1 2">Pla2</strain>
    </source>
</reference>
<protein>
    <submittedName>
        <fullName evidence="1">Uncharacterized protein</fullName>
    </submittedName>
</protein>
<organism evidence="1 2">
    <name type="scientific">Paludisphaera mucosa</name>
    <dbReference type="NCBI Taxonomy" id="3030827"/>
    <lineage>
        <taxon>Bacteria</taxon>
        <taxon>Pseudomonadati</taxon>
        <taxon>Planctomycetota</taxon>
        <taxon>Planctomycetia</taxon>
        <taxon>Isosphaerales</taxon>
        <taxon>Isosphaeraceae</taxon>
        <taxon>Paludisphaera</taxon>
    </lineage>
</organism>